<dbReference type="AlphaFoldDB" id="A0A5B7F1M4"/>
<organism evidence="2 3">
    <name type="scientific">Portunus trituberculatus</name>
    <name type="common">Swimming crab</name>
    <name type="synonym">Neptunus trituberculatus</name>
    <dbReference type="NCBI Taxonomy" id="210409"/>
    <lineage>
        <taxon>Eukaryota</taxon>
        <taxon>Metazoa</taxon>
        <taxon>Ecdysozoa</taxon>
        <taxon>Arthropoda</taxon>
        <taxon>Crustacea</taxon>
        <taxon>Multicrustacea</taxon>
        <taxon>Malacostraca</taxon>
        <taxon>Eumalacostraca</taxon>
        <taxon>Eucarida</taxon>
        <taxon>Decapoda</taxon>
        <taxon>Pleocyemata</taxon>
        <taxon>Brachyura</taxon>
        <taxon>Eubrachyura</taxon>
        <taxon>Portunoidea</taxon>
        <taxon>Portunidae</taxon>
        <taxon>Portuninae</taxon>
        <taxon>Portunus</taxon>
    </lineage>
</organism>
<dbReference type="EMBL" id="VSRR010004349">
    <property type="protein sequence ID" value="MPC39387.1"/>
    <property type="molecule type" value="Genomic_DNA"/>
</dbReference>
<gene>
    <name evidence="2" type="ORF">E2C01_032922</name>
</gene>
<proteinExistence type="predicted"/>
<dbReference type="Proteomes" id="UP000324222">
    <property type="component" value="Unassembled WGS sequence"/>
</dbReference>
<keyword evidence="3" id="KW-1185">Reference proteome</keyword>
<comment type="caution">
    <text evidence="2">The sequence shown here is derived from an EMBL/GenBank/DDBJ whole genome shotgun (WGS) entry which is preliminary data.</text>
</comment>
<name>A0A5B7F1M4_PORTR</name>
<feature type="compositionally biased region" description="Polar residues" evidence="1">
    <location>
        <begin position="14"/>
        <end position="28"/>
    </location>
</feature>
<reference evidence="2 3" key="1">
    <citation type="submission" date="2019-05" db="EMBL/GenBank/DDBJ databases">
        <title>Another draft genome of Portunus trituberculatus and its Hox gene families provides insights of decapod evolution.</title>
        <authorList>
            <person name="Jeong J.-H."/>
            <person name="Song I."/>
            <person name="Kim S."/>
            <person name="Choi T."/>
            <person name="Kim D."/>
            <person name="Ryu S."/>
            <person name="Kim W."/>
        </authorList>
    </citation>
    <scope>NUCLEOTIDE SEQUENCE [LARGE SCALE GENOMIC DNA]</scope>
    <source>
        <tissue evidence="2">Muscle</tissue>
    </source>
</reference>
<accession>A0A5B7F1M4</accession>
<feature type="region of interest" description="Disordered" evidence="1">
    <location>
        <begin position="1"/>
        <end position="30"/>
    </location>
</feature>
<evidence type="ECO:0000256" key="1">
    <source>
        <dbReference type="SAM" id="MobiDB-lite"/>
    </source>
</evidence>
<evidence type="ECO:0000313" key="2">
    <source>
        <dbReference type="EMBL" id="MPC39387.1"/>
    </source>
</evidence>
<sequence>MSGSRTKPVVAAPLSQSASQPVNQSRTKPITAPHIQQDLTDARTHHEVKVRVNRNAVLMAVMVFMAWRRGFGV</sequence>
<protein>
    <submittedName>
        <fullName evidence="2">Uncharacterized protein</fullName>
    </submittedName>
</protein>
<evidence type="ECO:0000313" key="3">
    <source>
        <dbReference type="Proteomes" id="UP000324222"/>
    </source>
</evidence>